<reference evidence="2 3" key="1">
    <citation type="submission" date="2022-03" db="EMBL/GenBank/DDBJ databases">
        <authorList>
            <person name="Nunn A."/>
            <person name="Chopra R."/>
            <person name="Nunn A."/>
            <person name="Contreras Garrido A."/>
        </authorList>
    </citation>
    <scope>NUCLEOTIDE SEQUENCE [LARGE SCALE GENOMIC DNA]</scope>
</reference>
<evidence type="ECO:0000313" key="2">
    <source>
        <dbReference type="EMBL" id="CAH2063249.1"/>
    </source>
</evidence>
<dbReference type="EMBL" id="OU466861">
    <property type="protein sequence ID" value="CAH2063249.1"/>
    <property type="molecule type" value="Genomic_DNA"/>
</dbReference>
<keyword evidence="3" id="KW-1185">Reference proteome</keyword>
<dbReference type="PANTHER" id="PTHR35741">
    <property type="entry name" value="FACTOR CWC22-LIKE PROTEIN, PUTATIVE (DUF3245)-RELATED"/>
    <property type="match status" value="1"/>
</dbReference>
<feature type="region of interest" description="Disordered" evidence="1">
    <location>
        <begin position="54"/>
        <end position="148"/>
    </location>
</feature>
<accession>A0AAU9SC19</accession>
<sequence length="148" mass="16159">MKWLGSGTIQGKFGGGGTVATMTTETAKKKRTPQILKTDAALKLAEKWVANMTSTTEDDPIEAEQEARPHRLGLGAKVSRNMKRRPSDDPLDQKLQAKFDAGRRKTARSEADFGGSSKNAGDDSEDDDESESKSQAFGKKRKNTSMPR</sequence>
<name>A0AAU9SC19_THLAR</name>
<dbReference type="Pfam" id="PF11595">
    <property type="entry name" value="DUF3245"/>
    <property type="match status" value="1"/>
</dbReference>
<proteinExistence type="predicted"/>
<feature type="compositionally biased region" description="Basic and acidic residues" evidence="1">
    <location>
        <begin position="85"/>
        <end position="111"/>
    </location>
</feature>
<dbReference type="InterPro" id="IPR021641">
    <property type="entry name" value="DUF3245"/>
</dbReference>
<evidence type="ECO:0000256" key="1">
    <source>
        <dbReference type="SAM" id="MobiDB-lite"/>
    </source>
</evidence>
<feature type="compositionally biased region" description="Basic residues" evidence="1">
    <location>
        <begin position="138"/>
        <end position="148"/>
    </location>
</feature>
<dbReference type="Proteomes" id="UP000836841">
    <property type="component" value="Chromosome 5"/>
</dbReference>
<organism evidence="2 3">
    <name type="scientific">Thlaspi arvense</name>
    <name type="common">Field penny-cress</name>
    <dbReference type="NCBI Taxonomy" id="13288"/>
    <lineage>
        <taxon>Eukaryota</taxon>
        <taxon>Viridiplantae</taxon>
        <taxon>Streptophyta</taxon>
        <taxon>Embryophyta</taxon>
        <taxon>Tracheophyta</taxon>
        <taxon>Spermatophyta</taxon>
        <taxon>Magnoliopsida</taxon>
        <taxon>eudicotyledons</taxon>
        <taxon>Gunneridae</taxon>
        <taxon>Pentapetalae</taxon>
        <taxon>rosids</taxon>
        <taxon>malvids</taxon>
        <taxon>Brassicales</taxon>
        <taxon>Brassicaceae</taxon>
        <taxon>Thlaspideae</taxon>
        <taxon>Thlaspi</taxon>
    </lineage>
</organism>
<evidence type="ECO:0000313" key="3">
    <source>
        <dbReference type="Proteomes" id="UP000836841"/>
    </source>
</evidence>
<dbReference type="PANTHER" id="PTHR35741:SF1">
    <property type="entry name" value="FACTOR CWC22-LIKE PROTEIN, PUTATIVE (DUF3245)-RELATED"/>
    <property type="match status" value="1"/>
</dbReference>
<dbReference type="AlphaFoldDB" id="A0AAU9SC19"/>
<gene>
    <name evidence="2" type="ORF">TAV2_LOCUS15529</name>
</gene>
<protein>
    <submittedName>
        <fullName evidence="2">Uncharacterized protein</fullName>
    </submittedName>
</protein>